<dbReference type="Proteomes" id="UP000735302">
    <property type="component" value="Unassembled WGS sequence"/>
</dbReference>
<dbReference type="EMBL" id="BLXT01002730">
    <property type="protein sequence ID" value="GFN97162.1"/>
    <property type="molecule type" value="Genomic_DNA"/>
</dbReference>
<gene>
    <name evidence="1" type="ORF">PoB_002366800</name>
</gene>
<sequence>MRLPRHSCLYTVNQHTISDLSGNKHCKKQMALRVKVFYCMMVMCSLNSEQQNGVPVQLSKIPVKGHHGVHSHLPFTKENALNSLLEVASIFCKSQQHQHLACVFKIEIQSPT</sequence>
<accession>A0AAV3ZRT3</accession>
<proteinExistence type="predicted"/>
<organism evidence="1 2">
    <name type="scientific">Plakobranchus ocellatus</name>
    <dbReference type="NCBI Taxonomy" id="259542"/>
    <lineage>
        <taxon>Eukaryota</taxon>
        <taxon>Metazoa</taxon>
        <taxon>Spiralia</taxon>
        <taxon>Lophotrochozoa</taxon>
        <taxon>Mollusca</taxon>
        <taxon>Gastropoda</taxon>
        <taxon>Heterobranchia</taxon>
        <taxon>Euthyneura</taxon>
        <taxon>Panpulmonata</taxon>
        <taxon>Sacoglossa</taxon>
        <taxon>Placobranchoidea</taxon>
        <taxon>Plakobranchidae</taxon>
        <taxon>Plakobranchus</taxon>
    </lineage>
</organism>
<reference evidence="1 2" key="1">
    <citation type="journal article" date="2021" name="Elife">
        <title>Chloroplast acquisition without the gene transfer in kleptoplastic sea slugs, Plakobranchus ocellatus.</title>
        <authorList>
            <person name="Maeda T."/>
            <person name="Takahashi S."/>
            <person name="Yoshida T."/>
            <person name="Shimamura S."/>
            <person name="Takaki Y."/>
            <person name="Nagai Y."/>
            <person name="Toyoda A."/>
            <person name="Suzuki Y."/>
            <person name="Arimoto A."/>
            <person name="Ishii H."/>
            <person name="Satoh N."/>
            <person name="Nishiyama T."/>
            <person name="Hasebe M."/>
            <person name="Maruyama T."/>
            <person name="Minagawa J."/>
            <person name="Obokata J."/>
            <person name="Shigenobu S."/>
        </authorList>
    </citation>
    <scope>NUCLEOTIDE SEQUENCE [LARGE SCALE GENOMIC DNA]</scope>
</reference>
<dbReference type="AlphaFoldDB" id="A0AAV3ZRT3"/>
<name>A0AAV3ZRT3_9GAST</name>
<evidence type="ECO:0000313" key="2">
    <source>
        <dbReference type="Proteomes" id="UP000735302"/>
    </source>
</evidence>
<evidence type="ECO:0000313" key="1">
    <source>
        <dbReference type="EMBL" id="GFN97162.1"/>
    </source>
</evidence>
<protein>
    <submittedName>
        <fullName evidence="1">Uncharacterized protein</fullName>
    </submittedName>
</protein>
<keyword evidence="2" id="KW-1185">Reference proteome</keyword>
<comment type="caution">
    <text evidence="1">The sequence shown here is derived from an EMBL/GenBank/DDBJ whole genome shotgun (WGS) entry which is preliminary data.</text>
</comment>